<feature type="non-terminal residue" evidence="2">
    <location>
        <position position="146"/>
    </location>
</feature>
<name>A0A433A2R1_9FUNG</name>
<dbReference type="AlphaFoldDB" id="A0A433A2R1"/>
<dbReference type="Gene3D" id="1.25.10.10">
    <property type="entry name" value="Leucine-rich Repeat Variant"/>
    <property type="match status" value="1"/>
</dbReference>
<proteinExistence type="predicted"/>
<evidence type="ECO:0000313" key="3">
    <source>
        <dbReference type="Proteomes" id="UP000268093"/>
    </source>
</evidence>
<dbReference type="Proteomes" id="UP000268093">
    <property type="component" value="Unassembled WGS sequence"/>
</dbReference>
<dbReference type="InterPro" id="IPR016024">
    <property type="entry name" value="ARM-type_fold"/>
</dbReference>
<keyword evidence="3" id="KW-1185">Reference proteome</keyword>
<feature type="compositionally biased region" description="Low complexity" evidence="1">
    <location>
        <begin position="34"/>
        <end position="43"/>
    </location>
</feature>
<comment type="caution">
    <text evidence="2">The sequence shown here is derived from an EMBL/GenBank/DDBJ whole genome shotgun (WGS) entry which is preliminary data.</text>
</comment>
<dbReference type="SUPFAM" id="SSF48371">
    <property type="entry name" value="ARM repeat"/>
    <property type="match status" value="1"/>
</dbReference>
<feature type="region of interest" description="Disordered" evidence="1">
    <location>
        <begin position="1"/>
        <end position="43"/>
    </location>
</feature>
<sequence length="146" mass="15889">MPTSASSLPPRASPKHKPGHAGTYPPFPIMTRNSPTSSSTPTKTPAYYAERLKECGGKEAGFREMEGGLLADLRVLLRNGVASWTTEFLEAGGYNALFFMLLQIQSLQKRVRGYSGCWNFEVIPETGRRKDSAVSSAVYQGVDVAS</sequence>
<evidence type="ECO:0000256" key="1">
    <source>
        <dbReference type="SAM" id="MobiDB-lite"/>
    </source>
</evidence>
<dbReference type="InterPro" id="IPR011989">
    <property type="entry name" value="ARM-like"/>
</dbReference>
<protein>
    <recommendedName>
        <fullName evidence="4">Formin GTPase-binding domain-containing protein</fullName>
    </recommendedName>
</protein>
<organism evidence="2 3">
    <name type="scientific">Jimgerdemannia flammicorona</name>
    <dbReference type="NCBI Taxonomy" id="994334"/>
    <lineage>
        <taxon>Eukaryota</taxon>
        <taxon>Fungi</taxon>
        <taxon>Fungi incertae sedis</taxon>
        <taxon>Mucoromycota</taxon>
        <taxon>Mucoromycotina</taxon>
        <taxon>Endogonomycetes</taxon>
        <taxon>Endogonales</taxon>
        <taxon>Endogonaceae</taxon>
        <taxon>Jimgerdemannia</taxon>
    </lineage>
</organism>
<dbReference type="OrthoDB" id="2155261at2759"/>
<evidence type="ECO:0008006" key="4">
    <source>
        <dbReference type="Google" id="ProtNLM"/>
    </source>
</evidence>
<accession>A0A433A2R1</accession>
<reference evidence="2 3" key="1">
    <citation type="journal article" date="2018" name="New Phytol.">
        <title>Phylogenomics of Endogonaceae and evolution of mycorrhizas within Mucoromycota.</title>
        <authorList>
            <person name="Chang Y."/>
            <person name="Desiro A."/>
            <person name="Na H."/>
            <person name="Sandor L."/>
            <person name="Lipzen A."/>
            <person name="Clum A."/>
            <person name="Barry K."/>
            <person name="Grigoriev I.V."/>
            <person name="Martin F.M."/>
            <person name="Stajich J.E."/>
            <person name="Smith M.E."/>
            <person name="Bonito G."/>
            <person name="Spatafora J.W."/>
        </authorList>
    </citation>
    <scope>NUCLEOTIDE SEQUENCE [LARGE SCALE GENOMIC DNA]</scope>
    <source>
        <strain evidence="2 3">GMNB39</strain>
    </source>
</reference>
<evidence type="ECO:0000313" key="2">
    <source>
        <dbReference type="EMBL" id="RUO96979.1"/>
    </source>
</evidence>
<dbReference type="EMBL" id="RBNI01018964">
    <property type="protein sequence ID" value="RUO96979.1"/>
    <property type="molecule type" value="Genomic_DNA"/>
</dbReference>
<gene>
    <name evidence="2" type="ORF">BC936DRAFT_141181</name>
</gene>